<accession>A0A9Q1KJN3</accession>
<keyword evidence="1" id="KW-1133">Transmembrane helix</keyword>
<gene>
    <name evidence="2" type="ORF">Cgig2_030995</name>
</gene>
<keyword evidence="3" id="KW-1185">Reference proteome</keyword>
<keyword evidence="1" id="KW-0812">Transmembrane</keyword>
<dbReference type="AlphaFoldDB" id="A0A9Q1KJN3"/>
<proteinExistence type="predicted"/>
<dbReference type="EMBL" id="JAKOGI010000104">
    <property type="protein sequence ID" value="KAJ8444175.1"/>
    <property type="molecule type" value="Genomic_DNA"/>
</dbReference>
<evidence type="ECO:0000313" key="3">
    <source>
        <dbReference type="Proteomes" id="UP001153076"/>
    </source>
</evidence>
<dbReference type="Proteomes" id="UP001153076">
    <property type="component" value="Unassembled WGS sequence"/>
</dbReference>
<comment type="caution">
    <text evidence="2">The sequence shown here is derived from an EMBL/GenBank/DDBJ whole genome shotgun (WGS) entry which is preliminary data.</text>
</comment>
<sequence>MEGSSSSRSKLASEDIAVCRRCNCEGVRKVSHSSQNSKRLYFKCLRCDKFLKWAANEGPQERSVVVDVDIVKKELMEMRLMLKFIENGSDVPAYVPVVQNVFLGLPTSLVLVFLFFLYFSNSRPLSPLGLPQVKLLKTMEHNNPLTALSSSKYILHYICKASQLIWDLINGLVGDNTTWDRPSLGCEEEGVVGTADLVDGLLRDLVRGLLRLFIGSGIVFTCFDEGCRDEEEGEAFGLSFAAL</sequence>
<feature type="transmembrane region" description="Helical" evidence="1">
    <location>
        <begin position="101"/>
        <end position="119"/>
    </location>
</feature>
<name>A0A9Q1KJN3_9CARY</name>
<evidence type="ECO:0000256" key="1">
    <source>
        <dbReference type="SAM" id="Phobius"/>
    </source>
</evidence>
<dbReference type="OrthoDB" id="4469945at2759"/>
<evidence type="ECO:0000313" key="2">
    <source>
        <dbReference type="EMBL" id="KAJ8444175.1"/>
    </source>
</evidence>
<protein>
    <submittedName>
        <fullName evidence="2">Uncharacterized protein</fullName>
    </submittedName>
</protein>
<keyword evidence="1" id="KW-0472">Membrane</keyword>
<reference evidence="2" key="1">
    <citation type="submission" date="2022-04" db="EMBL/GenBank/DDBJ databases">
        <title>Carnegiea gigantea Genome sequencing and assembly v2.</title>
        <authorList>
            <person name="Copetti D."/>
            <person name="Sanderson M.J."/>
            <person name="Burquez A."/>
            <person name="Wojciechowski M.F."/>
        </authorList>
    </citation>
    <scope>NUCLEOTIDE SEQUENCE</scope>
    <source>
        <strain evidence="2">SGP5-SGP5p</strain>
        <tissue evidence="2">Aerial part</tissue>
    </source>
</reference>
<organism evidence="2 3">
    <name type="scientific">Carnegiea gigantea</name>
    <dbReference type="NCBI Taxonomy" id="171969"/>
    <lineage>
        <taxon>Eukaryota</taxon>
        <taxon>Viridiplantae</taxon>
        <taxon>Streptophyta</taxon>
        <taxon>Embryophyta</taxon>
        <taxon>Tracheophyta</taxon>
        <taxon>Spermatophyta</taxon>
        <taxon>Magnoliopsida</taxon>
        <taxon>eudicotyledons</taxon>
        <taxon>Gunneridae</taxon>
        <taxon>Pentapetalae</taxon>
        <taxon>Caryophyllales</taxon>
        <taxon>Cactineae</taxon>
        <taxon>Cactaceae</taxon>
        <taxon>Cactoideae</taxon>
        <taxon>Echinocereeae</taxon>
        <taxon>Carnegiea</taxon>
    </lineage>
</organism>